<gene>
    <name evidence="1" type="ORF">ACFSM0_09840</name>
</gene>
<sequence>MKKQAIRLWGRLCRSSRSGLRGIALMGMIGFPTGATEAQDIILATARPALVIKSDIGGYLAARRQEIERLRASGQRVELRGTCISACTMYLGLPNACVAPRAVFGFHGPSRSGDPVAPEKFEYWSREMARSYREPLKTWYMTTGRYMIRGYFEISGAQLISMGYRAC</sequence>
<dbReference type="Proteomes" id="UP001597413">
    <property type="component" value="Unassembled WGS sequence"/>
</dbReference>
<reference evidence="2" key="1">
    <citation type="journal article" date="2019" name="Int. J. Syst. Evol. Microbiol.">
        <title>The Global Catalogue of Microorganisms (GCM) 10K type strain sequencing project: providing services to taxonomists for standard genome sequencing and annotation.</title>
        <authorList>
            <consortium name="The Broad Institute Genomics Platform"/>
            <consortium name="The Broad Institute Genome Sequencing Center for Infectious Disease"/>
            <person name="Wu L."/>
            <person name="Ma J."/>
        </authorList>
    </citation>
    <scope>NUCLEOTIDE SEQUENCE [LARGE SCALE GENOMIC DNA]</scope>
    <source>
        <strain evidence="2">CCUG 55131</strain>
    </source>
</reference>
<evidence type="ECO:0000313" key="1">
    <source>
        <dbReference type="EMBL" id="MFD2174390.1"/>
    </source>
</evidence>
<dbReference type="RefSeq" id="WP_377389832.1">
    <property type="nucleotide sequence ID" value="NZ_JBHUIX010000011.1"/>
</dbReference>
<accession>A0ABW5A961</accession>
<comment type="caution">
    <text evidence="1">The sequence shown here is derived from an EMBL/GenBank/DDBJ whole genome shotgun (WGS) entry which is preliminary data.</text>
</comment>
<keyword evidence="2" id="KW-1185">Reference proteome</keyword>
<protein>
    <submittedName>
        <fullName evidence="1">Uncharacterized protein</fullName>
    </submittedName>
</protein>
<name>A0ABW5A961_9RHOB</name>
<evidence type="ECO:0000313" key="2">
    <source>
        <dbReference type="Proteomes" id="UP001597413"/>
    </source>
</evidence>
<dbReference type="EMBL" id="JBHUIX010000011">
    <property type="protein sequence ID" value="MFD2174390.1"/>
    <property type="molecule type" value="Genomic_DNA"/>
</dbReference>
<organism evidence="1 2">
    <name type="scientific">Rhodobacter lacus</name>
    <dbReference type="NCBI Taxonomy" id="1641972"/>
    <lineage>
        <taxon>Bacteria</taxon>
        <taxon>Pseudomonadati</taxon>
        <taxon>Pseudomonadota</taxon>
        <taxon>Alphaproteobacteria</taxon>
        <taxon>Rhodobacterales</taxon>
        <taxon>Rhodobacter group</taxon>
        <taxon>Rhodobacter</taxon>
    </lineage>
</organism>
<proteinExistence type="predicted"/>